<sequence length="143" mass="15010">MTGAPAPPAAPSRTGPHQRLLARLCVAVTLPLARARPHRVRGVLCLLRTGAAPASARQAAAARELIVSVSRRCAAPHGCLHRSLATTVLCRARGVWPTWCTGVRTQPFGAHAWVAVAGEPVGEPAHESDYAPILTVPPRGRSS</sequence>
<dbReference type="RefSeq" id="WP_241062645.1">
    <property type="nucleotide sequence ID" value="NZ_JAKWJU010000002.1"/>
</dbReference>
<reference evidence="2" key="2">
    <citation type="journal article" date="2023" name="Int. J. Syst. Evol. Microbiol.">
        <title>Streptomyces marispadix sp. nov., isolated from marine beach sediment of the Northern Coast of Portugal.</title>
        <authorList>
            <person name="dos Santos J.D.N."/>
            <person name="Vitorino I.R."/>
            <person name="Kallscheuer N."/>
            <person name="Srivastava A."/>
            <person name="Krautwurst S."/>
            <person name="Marz M."/>
            <person name="Jogler C."/>
            <person name="Lobo Da Cunha A."/>
            <person name="Catita J."/>
            <person name="Goncalves H."/>
            <person name="Gonzalez I."/>
            <person name="Reyes F."/>
            <person name="Lage O.M."/>
        </authorList>
    </citation>
    <scope>NUCLEOTIDE SEQUENCE</scope>
    <source>
        <strain evidence="2">M600PL45_2</strain>
    </source>
</reference>
<evidence type="ECO:0000313" key="3">
    <source>
        <dbReference type="Proteomes" id="UP001166784"/>
    </source>
</evidence>
<dbReference type="Pfam" id="PF13471">
    <property type="entry name" value="Transglut_core3"/>
    <property type="match status" value="1"/>
</dbReference>
<dbReference type="InterPro" id="IPR053521">
    <property type="entry name" value="McjB-like"/>
</dbReference>
<protein>
    <submittedName>
        <fullName evidence="2">Lasso peptide biosynthesis B2 protein</fullName>
    </submittedName>
</protein>
<comment type="caution">
    <text evidence="2">The sequence shown here is derived from an EMBL/GenBank/DDBJ whole genome shotgun (WGS) entry which is preliminary data.</text>
</comment>
<reference evidence="2" key="1">
    <citation type="submission" date="2022-03" db="EMBL/GenBank/DDBJ databases">
        <authorList>
            <person name="Santos J.D.N."/>
            <person name="Kallscheuer N."/>
            <person name="Jogler C."/>
            <person name="Lage O.M."/>
        </authorList>
    </citation>
    <scope>NUCLEOTIDE SEQUENCE</scope>
    <source>
        <strain evidence="2">M600PL45_2</strain>
    </source>
</reference>
<proteinExistence type="predicted"/>
<dbReference type="EMBL" id="JAKWJU010000002">
    <property type="protein sequence ID" value="MCH6163779.1"/>
    <property type="molecule type" value="Genomic_DNA"/>
</dbReference>
<evidence type="ECO:0000259" key="1">
    <source>
        <dbReference type="Pfam" id="PF13471"/>
    </source>
</evidence>
<dbReference type="InterPro" id="IPR032708">
    <property type="entry name" value="McjB_C"/>
</dbReference>
<evidence type="ECO:0000313" key="2">
    <source>
        <dbReference type="EMBL" id="MCH6163779.1"/>
    </source>
</evidence>
<organism evidence="2 3">
    <name type="scientific">Streptomyces marispadix</name>
    <dbReference type="NCBI Taxonomy" id="2922868"/>
    <lineage>
        <taxon>Bacteria</taxon>
        <taxon>Bacillati</taxon>
        <taxon>Actinomycetota</taxon>
        <taxon>Actinomycetes</taxon>
        <taxon>Kitasatosporales</taxon>
        <taxon>Streptomycetaceae</taxon>
        <taxon>Streptomyces</taxon>
    </lineage>
</organism>
<accession>A0ABS9T5H4</accession>
<gene>
    <name evidence="2" type="ORF">MMA15_26275</name>
</gene>
<dbReference type="Proteomes" id="UP001166784">
    <property type="component" value="Unassembled WGS sequence"/>
</dbReference>
<dbReference type="NCBIfam" id="NF033537">
    <property type="entry name" value="lasso_biosyn_B2"/>
    <property type="match status" value="1"/>
</dbReference>
<keyword evidence="3" id="KW-1185">Reference proteome</keyword>
<feature type="domain" description="Microcin J25-processing protein McjB C-terminal" evidence="1">
    <location>
        <begin position="24"/>
        <end position="135"/>
    </location>
</feature>
<name>A0ABS9T5H4_9ACTN</name>